<dbReference type="Gramene" id="OMO66193">
    <property type="protein sequence ID" value="OMO66193"/>
    <property type="gene ID" value="CCACVL1_21272"/>
</dbReference>
<dbReference type="EMBL" id="AWWV01012552">
    <property type="protein sequence ID" value="OMO66193.1"/>
    <property type="molecule type" value="Genomic_DNA"/>
</dbReference>
<name>A0A1R3H7C4_COCAP</name>
<keyword evidence="2" id="KW-1185">Reference proteome</keyword>
<evidence type="ECO:0000313" key="2">
    <source>
        <dbReference type="Proteomes" id="UP000188268"/>
    </source>
</evidence>
<proteinExistence type="predicted"/>
<comment type="caution">
    <text evidence="1">The sequence shown here is derived from an EMBL/GenBank/DDBJ whole genome shotgun (WGS) entry which is preliminary data.</text>
</comment>
<dbReference type="AlphaFoldDB" id="A0A1R3H7C4"/>
<evidence type="ECO:0000313" key="1">
    <source>
        <dbReference type="EMBL" id="OMO66193.1"/>
    </source>
</evidence>
<sequence length="49" mass="5530">MSCHVAYGVHRGHVSVWFCVVIMIKRWSLMDCAIAFTKLATSLDSAHFC</sequence>
<organism evidence="1 2">
    <name type="scientific">Corchorus capsularis</name>
    <name type="common">Jute</name>
    <dbReference type="NCBI Taxonomy" id="210143"/>
    <lineage>
        <taxon>Eukaryota</taxon>
        <taxon>Viridiplantae</taxon>
        <taxon>Streptophyta</taxon>
        <taxon>Embryophyta</taxon>
        <taxon>Tracheophyta</taxon>
        <taxon>Spermatophyta</taxon>
        <taxon>Magnoliopsida</taxon>
        <taxon>eudicotyledons</taxon>
        <taxon>Gunneridae</taxon>
        <taxon>Pentapetalae</taxon>
        <taxon>rosids</taxon>
        <taxon>malvids</taxon>
        <taxon>Malvales</taxon>
        <taxon>Malvaceae</taxon>
        <taxon>Grewioideae</taxon>
        <taxon>Apeibeae</taxon>
        <taxon>Corchorus</taxon>
    </lineage>
</organism>
<reference evidence="1 2" key="1">
    <citation type="submission" date="2013-09" db="EMBL/GenBank/DDBJ databases">
        <title>Corchorus capsularis genome sequencing.</title>
        <authorList>
            <person name="Alam M."/>
            <person name="Haque M.S."/>
            <person name="Islam M.S."/>
            <person name="Emdad E.M."/>
            <person name="Islam M.M."/>
            <person name="Ahmed B."/>
            <person name="Halim A."/>
            <person name="Hossen Q.M.M."/>
            <person name="Hossain M.Z."/>
            <person name="Ahmed R."/>
            <person name="Khan M.M."/>
            <person name="Islam R."/>
            <person name="Rashid M.M."/>
            <person name="Khan S.A."/>
            <person name="Rahman M.S."/>
            <person name="Alam M."/>
        </authorList>
    </citation>
    <scope>NUCLEOTIDE SEQUENCE [LARGE SCALE GENOMIC DNA]</scope>
    <source>
        <strain evidence="2">cv. CVL-1</strain>
        <tissue evidence="1">Whole seedling</tissue>
    </source>
</reference>
<protein>
    <submittedName>
        <fullName evidence="1">Uncharacterized protein</fullName>
    </submittedName>
</protein>
<gene>
    <name evidence="1" type="ORF">CCACVL1_21272</name>
</gene>
<dbReference type="Proteomes" id="UP000188268">
    <property type="component" value="Unassembled WGS sequence"/>
</dbReference>
<accession>A0A1R3H7C4</accession>